<protein>
    <submittedName>
        <fullName evidence="2">Uncharacterized protein</fullName>
    </submittedName>
</protein>
<dbReference type="RefSeq" id="WP_008675290.1">
    <property type="nucleotide sequence ID" value="NZ_ANOH01000093.1"/>
</dbReference>
<feature type="non-terminal residue" evidence="2">
    <location>
        <position position="1"/>
    </location>
</feature>
<proteinExistence type="predicted"/>
<feature type="region of interest" description="Disordered" evidence="1">
    <location>
        <begin position="704"/>
        <end position="741"/>
    </location>
</feature>
<name>M5UN47_9BACT</name>
<feature type="compositionally biased region" description="Basic residues" evidence="1">
    <location>
        <begin position="718"/>
        <end position="741"/>
    </location>
</feature>
<dbReference type="EMBL" id="ANOH01000093">
    <property type="protein sequence ID" value="EMI57438.1"/>
    <property type="molecule type" value="Genomic_DNA"/>
</dbReference>
<accession>M5UN47</accession>
<evidence type="ECO:0000256" key="1">
    <source>
        <dbReference type="SAM" id="MobiDB-lite"/>
    </source>
</evidence>
<organism evidence="2 3">
    <name type="scientific">Rhodopirellula sallentina SM41</name>
    <dbReference type="NCBI Taxonomy" id="1263870"/>
    <lineage>
        <taxon>Bacteria</taxon>
        <taxon>Pseudomonadati</taxon>
        <taxon>Planctomycetota</taxon>
        <taxon>Planctomycetia</taxon>
        <taxon>Pirellulales</taxon>
        <taxon>Pirellulaceae</taxon>
        <taxon>Rhodopirellula</taxon>
    </lineage>
</organism>
<keyword evidence="3" id="KW-1185">Reference proteome</keyword>
<comment type="caution">
    <text evidence="2">The sequence shown here is derived from an EMBL/GenBank/DDBJ whole genome shotgun (WGS) entry which is preliminary data.</text>
</comment>
<dbReference type="OrthoDB" id="10014319at2"/>
<evidence type="ECO:0000313" key="3">
    <source>
        <dbReference type="Proteomes" id="UP000011885"/>
    </source>
</evidence>
<dbReference type="AlphaFoldDB" id="M5UN47"/>
<gene>
    <name evidence="2" type="ORF">RSSM_01121</name>
</gene>
<feature type="non-terminal residue" evidence="2">
    <location>
        <position position="741"/>
    </location>
</feature>
<evidence type="ECO:0000313" key="2">
    <source>
        <dbReference type="EMBL" id="EMI57438.1"/>
    </source>
</evidence>
<sequence>GITIAADKLQADGKEWKNEKALAAFLRERFPQIGLPQTTSLSRYLVIDGPNADFVNGQIVVDARLLLTERGIRSIFPQASIGRDFSVAKLSLNAELKNKRFSLSANVETTDAEQFAKVALKNALAGKEFDLFGITWKVEPADKGFSAIGTLASGDSVAIKNIGVGGNGIDLTSARMEPEDQVKLLDEKLGDSLDDFFGIFERDGQSIGLSIDRFSFQAGGVEVGIGVYIPGRSLNFNELDCDLSMLAQLDPNTVTARLGEWRSKLTGKYLKVGTALLNTRNLRLSFDENGGLGETLKKALGDELRKKTRIDISDQYYLAVSDVGFSNDELILRAKAYPSSSDGFPVPLAAVLRIGKTFSLDLEPDLSSLREMVATAFLDFIPSPPAPQVEILEVEGSGFGSKVRCRVTGEWWGMVVGPVEVTVNFATGKLEMGTLIGFGAPIQVPIPSTPLVLKKPRGSFDTKTLDVSFGATVAFAGAEGFAESLFKVDGTIFTNLKKLTFIRANGQLTILFLPVGESEATVDLTRAKIDAWMRIGEQSIVLIKGEAGLELPLPGKPHWHFYGNQQVVVFGQDLSKLQVTGDKDAIRGAANVELFGLGSEVETSFATKLRMMPPGFDLGRTHFSIGAYLDAMAVGIDVQVECNAKTARIYGDAECFMGIASFDDTVPAPVFLAAPYAAILKVALNSLKLKFDLDPKELMKVLTQTPKLGIPDPSNLKSRPKVGGKRGKKKRKSRKSSKSKG</sequence>
<reference evidence="2 3" key="1">
    <citation type="journal article" date="2013" name="Mar. Genomics">
        <title>Expression of sulfatases in Rhodopirellula baltica and the diversity of sulfatases in the genus Rhodopirellula.</title>
        <authorList>
            <person name="Wegner C.E."/>
            <person name="Richter-Heitmann T."/>
            <person name="Klindworth A."/>
            <person name="Klockow C."/>
            <person name="Richter M."/>
            <person name="Achstetter T."/>
            <person name="Glockner F.O."/>
            <person name="Harder J."/>
        </authorList>
    </citation>
    <scope>NUCLEOTIDE SEQUENCE [LARGE SCALE GENOMIC DNA]</scope>
    <source>
        <strain evidence="2 3">SM41</strain>
    </source>
</reference>
<dbReference type="Proteomes" id="UP000011885">
    <property type="component" value="Unassembled WGS sequence"/>
</dbReference>